<dbReference type="EMBL" id="RHJS01000002">
    <property type="protein sequence ID" value="RRK34483.1"/>
    <property type="molecule type" value="Genomic_DNA"/>
</dbReference>
<proteinExistence type="inferred from homology"/>
<feature type="transmembrane region" description="Helical" evidence="8">
    <location>
        <begin position="137"/>
        <end position="155"/>
    </location>
</feature>
<feature type="transmembrane region" description="Helical" evidence="8">
    <location>
        <begin position="468"/>
        <end position="487"/>
    </location>
</feature>
<comment type="caution">
    <text evidence="10">The sequence shown here is derived from an EMBL/GenBank/DDBJ whole genome shotgun (WGS) entry which is preliminary data.</text>
</comment>
<comment type="similarity">
    <text evidence="2">Belongs to the CPA3 antiporters (TC 2.A.63) subunit D family.</text>
</comment>
<feature type="transmembrane region" description="Helical" evidence="8">
    <location>
        <begin position="286"/>
        <end position="304"/>
    </location>
</feature>
<accession>A0A426DP28</accession>
<name>A0A426DP28_9FIRM</name>
<evidence type="ECO:0000256" key="4">
    <source>
        <dbReference type="ARBA" id="ARBA00022692"/>
    </source>
</evidence>
<feature type="transmembrane region" description="Helical" evidence="8">
    <location>
        <begin position="201"/>
        <end position="227"/>
    </location>
</feature>
<feature type="transmembrane region" description="Helical" evidence="8">
    <location>
        <begin position="381"/>
        <end position="403"/>
    </location>
</feature>
<evidence type="ECO:0000256" key="8">
    <source>
        <dbReference type="SAM" id="Phobius"/>
    </source>
</evidence>
<feature type="transmembrane region" description="Helical" evidence="8">
    <location>
        <begin position="113"/>
        <end position="131"/>
    </location>
</feature>
<dbReference type="InterPro" id="IPR050586">
    <property type="entry name" value="CPA3_Na-H_Antiporter_D"/>
</dbReference>
<dbReference type="InterPro" id="IPR001750">
    <property type="entry name" value="ND/Mrp_TM"/>
</dbReference>
<reference evidence="10" key="1">
    <citation type="submission" date="2018-10" db="EMBL/GenBank/DDBJ databases">
        <title>Schaedlerella arabinophila gen. nov. sp. nov., isolated from the mouse intestinal tract and comparative analysis with the genome of the closely related altered Schaedler flora strain ASF502.</title>
        <authorList>
            <person name="Miyake S."/>
            <person name="Soh M."/>
            <person name="Seedorf H."/>
        </authorList>
    </citation>
    <scope>NUCLEOTIDE SEQUENCE [LARGE SCALE GENOMIC DNA]</scope>
    <source>
        <strain evidence="10">DSM 106076</strain>
    </source>
</reference>
<comment type="subcellular location">
    <subcellularLocation>
        <location evidence="1">Cell membrane</location>
        <topology evidence="1">Multi-pass membrane protein</topology>
    </subcellularLocation>
    <subcellularLocation>
        <location evidence="7">Membrane</location>
        <topology evidence="7">Multi-pass membrane protein</topology>
    </subcellularLocation>
</comment>
<dbReference type="PANTHER" id="PTHR42703">
    <property type="entry name" value="NADH DEHYDROGENASE"/>
    <property type="match status" value="1"/>
</dbReference>
<evidence type="ECO:0000256" key="5">
    <source>
        <dbReference type="ARBA" id="ARBA00022989"/>
    </source>
</evidence>
<keyword evidence="11" id="KW-1185">Reference proteome</keyword>
<evidence type="ECO:0000256" key="6">
    <source>
        <dbReference type="ARBA" id="ARBA00023136"/>
    </source>
</evidence>
<feature type="domain" description="NADH:quinone oxidoreductase/Mrp antiporter transmembrane" evidence="9">
    <location>
        <begin position="132"/>
        <end position="414"/>
    </location>
</feature>
<feature type="transmembrane region" description="Helical" evidence="8">
    <location>
        <begin position="311"/>
        <end position="329"/>
    </location>
</feature>
<dbReference type="RefSeq" id="WP_125129601.1">
    <property type="nucleotide sequence ID" value="NZ_RHJS01000002.1"/>
</dbReference>
<evidence type="ECO:0000313" key="10">
    <source>
        <dbReference type="EMBL" id="RRK34483.1"/>
    </source>
</evidence>
<gene>
    <name evidence="10" type="ORF">EBB54_26455</name>
</gene>
<feature type="transmembrane region" description="Helical" evidence="8">
    <location>
        <begin position="6"/>
        <end position="26"/>
    </location>
</feature>
<evidence type="ECO:0000259" key="9">
    <source>
        <dbReference type="Pfam" id="PF00361"/>
    </source>
</evidence>
<dbReference type="AlphaFoldDB" id="A0A426DP28"/>
<feature type="transmembrane region" description="Helical" evidence="8">
    <location>
        <begin position="423"/>
        <end position="447"/>
    </location>
</feature>
<keyword evidence="3" id="KW-1003">Cell membrane</keyword>
<feature type="transmembrane region" description="Helical" evidence="8">
    <location>
        <begin position="33"/>
        <end position="54"/>
    </location>
</feature>
<keyword evidence="4 7" id="KW-0812">Transmembrane</keyword>
<protein>
    <submittedName>
        <fullName evidence="10">Sodium:proton antiporter</fullName>
    </submittedName>
</protein>
<keyword evidence="5 8" id="KW-1133">Transmembrane helix</keyword>
<feature type="transmembrane region" description="Helical" evidence="8">
    <location>
        <begin position="167"/>
        <end position="189"/>
    </location>
</feature>
<organism evidence="10 11">
    <name type="scientific">Schaedlerella arabinosiphila</name>
    <dbReference type="NCBI Taxonomy" id="2044587"/>
    <lineage>
        <taxon>Bacteria</taxon>
        <taxon>Bacillati</taxon>
        <taxon>Bacillota</taxon>
        <taxon>Clostridia</taxon>
        <taxon>Lachnospirales</taxon>
        <taxon>Lachnospiraceae</taxon>
        <taxon>Schaedlerella</taxon>
    </lineage>
</organism>
<evidence type="ECO:0000256" key="1">
    <source>
        <dbReference type="ARBA" id="ARBA00004651"/>
    </source>
</evidence>
<feature type="transmembrane region" description="Helical" evidence="8">
    <location>
        <begin position="247"/>
        <end position="266"/>
    </location>
</feature>
<dbReference type="PANTHER" id="PTHR42703:SF1">
    <property type="entry name" value="NA(+)_H(+) ANTIPORTER SUBUNIT D1"/>
    <property type="match status" value="1"/>
</dbReference>
<dbReference type="Pfam" id="PF00361">
    <property type="entry name" value="Proton_antipo_M"/>
    <property type="match status" value="1"/>
</dbReference>
<evidence type="ECO:0000313" key="11">
    <source>
        <dbReference type="Proteomes" id="UP000274920"/>
    </source>
</evidence>
<feature type="transmembrane region" description="Helical" evidence="8">
    <location>
        <begin position="74"/>
        <end position="93"/>
    </location>
</feature>
<evidence type="ECO:0000256" key="7">
    <source>
        <dbReference type="RuleBase" id="RU000320"/>
    </source>
</evidence>
<dbReference type="PRINTS" id="PR01434">
    <property type="entry name" value="NADHDHGNASE5"/>
</dbReference>
<evidence type="ECO:0000256" key="2">
    <source>
        <dbReference type="ARBA" id="ARBA00005346"/>
    </source>
</evidence>
<feature type="transmembrane region" description="Helical" evidence="8">
    <location>
        <begin position="335"/>
        <end position="360"/>
    </location>
</feature>
<evidence type="ECO:0000256" key="3">
    <source>
        <dbReference type="ARBA" id="ARBA00022475"/>
    </source>
</evidence>
<dbReference type="GO" id="GO:0005886">
    <property type="term" value="C:plasma membrane"/>
    <property type="evidence" value="ECO:0007669"/>
    <property type="project" value="UniProtKB-SubCell"/>
</dbReference>
<sequence>MAFVQNVPFFSIMLSMFSGIVSSILPGKAAKRLNAAVILIIGAASAWLLAWLMQTGGSYTFMMGHFPAPWGNEIRAGALEAGMALFFCIIMLLSMLGGRKKLFDEVEVTKHNIYYILTDLLLSSLLALVYTNDLFTAYVFVEINTIAACGLIMIRQNGRTIEAAVRYMIMSLLGSGLLLMGICMLYDLTGHLLMSNIKESVAAIMAAGTYQIPLTITIGLVTVGLAIKSALFPFHAWLPDAYGYSTVSSAAMLSSLVSKGYIFLLIKIFYRVVGFEIICASKIPNVLFLFGLSGMIFGSISAIWEKDIRRMIAFSSVAQIGYIYMGFGLGTTEGMVASIFHILAHAATKSLLFVSAIGLTDVSAGSRNFFDLTGSAYRNKAAGVGFSVGAMSMVGIPLFSGFVSKLLFAEAAVVHPTHKMMPTLIVLAVSTILNAIYFLKTVVRIYVPEKRETEAEKGYFRIKAGQQRLYTLTLILFIFINLVLGMMSEPIIGIIESGLNHFA</sequence>
<keyword evidence="6 8" id="KW-0472">Membrane</keyword>
<dbReference type="Proteomes" id="UP000274920">
    <property type="component" value="Unassembled WGS sequence"/>
</dbReference>